<keyword evidence="1" id="KW-0812">Transmembrane</keyword>
<feature type="transmembrane region" description="Helical" evidence="1">
    <location>
        <begin position="54"/>
        <end position="72"/>
    </location>
</feature>
<comment type="caution">
    <text evidence="3">The sequence shown here is derived from an EMBL/GenBank/DDBJ whole genome shotgun (WGS) entry which is preliminary data.</text>
</comment>
<accession>A0ABR9BLN9</accession>
<feature type="transmembrane region" description="Helical" evidence="1">
    <location>
        <begin position="116"/>
        <end position="132"/>
    </location>
</feature>
<dbReference type="RefSeq" id="WP_192016168.1">
    <property type="nucleotide sequence ID" value="NZ_JACYTP010000007.1"/>
</dbReference>
<feature type="transmembrane region" description="Helical" evidence="1">
    <location>
        <begin position="78"/>
        <end position="109"/>
    </location>
</feature>
<keyword evidence="1" id="KW-1133">Transmembrane helix</keyword>
<dbReference type="InterPro" id="IPR000045">
    <property type="entry name" value="Prepilin_IV_endopep_pep"/>
</dbReference>
<keyword evidence="4" id="KW-1185">Reference proteome</keyword>
<dbReference type="EMBL" id="JACYTP010000007">
    <property type="protein sequence ID" value="MBD8513478.1"/>
    <property type="molecule type" value="Genomic_DNA"/>
</dbReference>
<proteinExistence type="predicted"/>
<evidence type="ECO:0000256" key="1">
    <source>
        <dbReference type="SAM" id="Phobius"/>
    </source>
</evidence>
<dbReference type="Proteomes" id="UP000649768">
    <property type="component" value="Unassembled WGS sequence"/>
</dbReference>
<feature type="domain" description="Prepilin type IV endopeptidase peptidase" evidence="2">
    <location>
        <begin position="4"/>
        <end position="106"/>
    </location>
</feature>
<name>A0ABR9BLN9_9GAMM</name>
<organism evidence="3 4">
    <name type="scientific">Photobacterium arenosum</name>
    <dbReference type="NCBI Taxonomy" id="2774143"/>
    <lineage>
        <taxon>Bacteria</taxon>
        <taxon>Pseudomonadati</taxon>
        <taxon>Pseudomonadota</taxon>
        <taxon>Gammaproteobacteria</taxon>
        <taxon>Vibrionales</taxon>
        <taxon>Vibrionaceae</taxon>
        <taxon>Photobacterium</taxon>
    </lineage>
</organism>
<gene>
    <name evidence="3" type="ORF">IFO68_12430</name>
</gene>
<evidence type="ECO:0000259" key="2">
    <source>
        <dbReference type="Pfam" id="PF01478"/>
    </source>
</evidence>
<evidence type="ECO:0000313" key="3">
    <source>
        <dbReference type="EMBL" id="MBD8513478.1"/>
    </source>
</evidence>
<feature type="transmembrane region" description="Helical" evidence="1">
    <location>
        <begin position="26"/>
        <end position="42"/>
    </location>
</feature>
<evidence type="ECO:0000313" key="4">
    <source>
        <dbReference type="Proteomes" id="UP000649768"/>
    </source>
</evidence>
<reference evidence="3 4" key="1">
    <citation type="submission" date="2020-09" db="EMBL/GenBank/DDBJ databases">
        <title>Photobacterium sp. CAU 1568 isolated from sand of Sido Beach.</title>
        <authorList>
            <person name="Kim W."/>
        </authorList>
    </citation>
    <scope>NUCLEOTIDE SEQUENCE [LARGE SCALE GENOMIC DNA]</scope>
    <source>
        <strain evidence="3 4">CAU 1568</strain>
    </source>
</reference>
<dbReference type="Gene3D" id="1.20.120.1220">
    <property type="match status" value="1"/>
</dbReference>
<protein>
    <submittedName>
        <fullName evidence="3">Prepilin peptidase</fullName>
    </submittedName>
</protein>
<sequence>MKEIILVSFLLIFSLVDYRRMKVPNWMLFIFLFVVFLSFFNLENRGWTAIDVNSMILIFSLTFPGLYFSVFGASDVKILLIMALILSFSQMLDVLLYSFVCFAVYWWLFARGQKEAPFVPSLLVGVVASLWIL</sequence>
<keyword evidence="1" id="KW-0472">Membrane</keyword>
<dbReference type="Pfam" id="PF01478">
    <property type="entry name" value="Peptidase_A24"/>
    <property type="match status" value="1"/>
</dbReference>